<reference evidence="1 2" key="1">
    <citation type="journal article" date="2021" name="Nat. Commun.">
        <title>Genetic determinants of endophytism in the Arabidopsis root mycobiome.</title>
        <authorList>
            <person name="Mesny F."/>
            <person name="Miyauchi S."/>
            <person name="Thiergart T."/>
            <person name="Pickel B."/>
            <person name="Atanasova L."/>
            <person name="Karlsson M."/>
            <person name="Huettel B."/>
            <person name="Barry K.W."/>
            <person name="Haridas S."/>
            <person name="Chen C."/>
            <person name="Bauer D."/>
            <person name="Andreopoulos W."/>
            <person name="Pangilinan J."/>
            <person name="LaButti K."/>
            <person name="Riley R."/>
            <person name="Lipzen A."/>
            <person name="Clum A."/>
            <person name="Drula E."/>
            <person name="Henrissat B."/>
            <person name="Kohler A."/>
            <person name="Grigoriev I.V."/>
            <person name="Martin F.M."/>
            <person name="Hacquard S."/>
        </authorList>
    </citation>
    <scope>NUCLEOTIDE SEQUENCE [LARGE SCALE GENOMIC DNA]</scope>
    <source>
        <strain evidence="1 2">MPI-SDFR-AT-0079</strain>
    </source>
</reference>
<proteinExistence type="predicted"/>
<evidence type="ECO:0000313" key="2">
    <source>
        <dbReference type="Proteomes" id="UP000724584"/>
    </source>
</evidence>
<comment type="caution">
    <text evidence="1">The sequence shown here is derived from an EMBL/GenBank/DDBJ whole genome shotgun (WGS) entry which is preliminary data.</text>
</comment>
<protein>
    <submittedName>
        <fullName evidence="1">AhpC/TSA antioxidant enzyme-domain-containing protein</fullName>
    </submittedName>
</protein>
<organism evidence="1 2">
    <name type="scientific">Chaetomium tenue</name>
    <dbReference type="NCBI Taxonomy" id="1854479"/>
    <lineage>
        <taxon>Eukaryota</taxon>
        <taxon>Fungi</taxon>
        <taxon>Dikarya</taxon>
        <taxon>Ascomycota</taxon>
        <taxon>Pezizomycotina</taxon>
        <taxon>Sordariomycetes</taxon>
        <taxon>Sordariomycetidae</taxon>
        <taxon>Sordariales</taxon>
        <taxon>Chaetomiaceae</taxon>
        <taxon>Chaetomium</taxon>
    </lineage>
</organism>
<evidence type="ECO:0000313" key="1">
    <source>
        <dbReference type="EMBL" id="KAH6641684.1"/>
    </source>
</evidence>
<name>A0ACB7PL22_9PEZI</name>
<keyword evidence="2" id="KW-1185">Reference proteome</keyword>
<accession>A0ACB7PL22</accession>
<gene>
    <name evidence="1" type="ORF">F5144DRAFT_600292</name>
</gene>
<sequence>MASPEAVPAAAAPKQNGTDSPAKRSIERKPVAAGQPTSPPRATKPASSAPAPDTAAKLEAAAITGDDGVNPLDFEGSVETNHDLPTLETIRKIDNYTVLDRDGKSHTFRSLYTGRHTARRVLIIFIRHFYCGNCQQYLRTLSESITPPSLLALPHSTFICVIGCGDPALINMYADAAACPFPIYADPTRRLYAELGMVRTLALGARPAYMKTHLLKSSAISVVQGLKQIGKGLALKGGDGKQVGGEFLFEPVEVESGEGGRRRVVVASTPVGVEPPKAWAAAEDGGGEGEGKGGRSETSLDGKGEPDAEGEDKVVTWCHRMKNTRDHAEVPELMEVLGLDGDGRPVGDKERWERAVRERKGTGVSVAGRTSKEVGESGALL</sequence>
<dbReference type="Proteomes" id="UP000724584">
    <property type="component" value="Unassembled WGS sequence"/>
</dbReference>
<dbReference type="EMBL" id="JAGIZQ010000002">
    <property type="protein sequence ID" value="KAH6641684.1"/>
    <property type="molecule type" value="Genomic_DNA"/>
</dbReference>